<comment type="caution">
    <text evidence="1">The sequence shown here is derived from an EMBL/GenBank/DDBJ whole genome shotgun (WGS) entry which is preliminary data.</text>
</comment>
<sequence>MFVFRGSADHSNNAPSFNDFALIAHLFHRWPDFHDFSPLKKLGTIKNFYTNMFSLK</sequence>
<evidence type="ECO:0000313" key="1">
    <source>
        <dbReference type="EMBL" id="EKE89539.1"/>
    </source>
</evidence>
<protein>
    <submittedName>
        <fullName evidence="1">Uncharacterized protein</fullName>
    </submittedName>
</protein>
<dbReference type="EMBL" id="AMOV01000008">
    <property type="protein sequence ID" value="EKE89539.1"/>
    <property type="molecule type" value="Genomic_DNA"/>
</dbReference>
<dbReference type="Proteomes" id="UP000006766">
    <property type="component" value="Unassembled WGS sequence"/>
</dbReference>
<gene>
    <name evidence="1" type="ORF">OUM_1419</name>
</gene>
<name>K2L4L9_HELPX</name>
<proteinExistence type="predicted"/>
<evidence type="ECO:0000313" key="2">
    <source>
        <dbReference type="Proteomes" id="UP000006766"/>
    </source>
</evidence>
<accession>K2L4L9</accession>
<organism evidence="1 2">
    <name type="scientific">Helicobacter pylori R038b</name>
    <dbReference type="NCBI Taxonomy" id="1145115"/>
    <lineage>
        <taxon>Bacteria</taxon>
        <taxon>Pseudomonadati</taxon>
        <taxon>Campylobacterota</taxon>
        <taxon>Epsilonproteobacteria</taxon>
        <taxon>Campylobacterales</taxon>
        <taxon>Helicobacteraceae</taxon>
        <taxon>Helicobacter</taxon>
    </lineage>
</organism>
<dbReference type="AlphaFoldDB" id="K2L4L9"/>
<reference evidence="1 2" key="1">
    <citation type="journal article" date="2013" name="Pathog. Dis.">
        <title>Genome sequences of 65 Helicobacter pylori strains isolated from asymptomatic individuals and patients with gastric cancer, peptic ulcer disease, or gastritis.</title>
        <authorList>
            <person name="Blanchard T.G."/>
            <person name="Czinn S.J."/>
            <person name="Correa P."/>
            <person name="Nakazawa T."/>
            <person name="Keelan M."/>
            <person name="Morningstar L."/>
            <person name="Santana-Cruz I."/>
            <person name="Maroo A."/>
            <person name="McCracken C."/>
            <person name="Shefchek K."/>
            <person name="Daugherty S."/>
            <person name="Song Y."/>
            <person name="Fraser C.M."/>
            <person name="Fricke W.F."/>
        </authorList>
    </citation>
    <scope>NUCLEOTIDE SEQUENCE [LARGE SCALE GENOMIC DNA]</scope>
    <source>
        <strain evidence="1 2">R038b</strain>
    </source>
</reference>